<feature type="domain" description="NB-ARC" evidence="1">
    <location>
        <begin position="279"/>
        <end position="431"/>
    </location>
</feature>
<dbReference type="EMBL" id="CP051142">
    <property type="protein sequence ID" value="QIX00719.1"/>
    <property type="molecule type" value="Genomic_DNA"/>
</dbReference>
<evidence type="ECO:0000259" key="2">
    <source>
        <dbReference type="Pfam" id="PF06985"/>
    </source>
</evidence>
<dbReference type="Pfam" id="PF00931">
    <property type="entry name" value="NB-ARC"/>
    <property type="match status" value="1"/>
</dbReference>
<dbReference type="SUPFAM" id="SSF52540">
    <property type="entry name" value="P-loop containing nucleoside triphosphate hydrolases"/>
    <property type="match status" value="1"/>
</dbReference>
<dbReference type="AlphaFoldDB" id="A0A6H0Y1I0"/>
<dbReference type="PANTHER" id="PTHR10622">
    <property type="entry name" value="HET DOMAIN-CONTAINING PROTEIN"/>
    <property type="match status" value="1"/>
</dbReference>
<dbReference type="PANTHER" id="PTHR10622:SF13">
    <property type="entry name" value="NACHT DOMAIN-CONTAINING PROTEIN"/>
    <property type="match status" value="1"/>
</dbReference>
<accession>A0A6H0Y1I0</accession>
<dbReference type="InterPro" id="IPR027417">
    <property type="entry name" value="P-loop_NTPase"/>
</dbReference>
<dbReference type="InterPro" id="IPR010730">
    <property type="entry name" value="HET"/>
</dbReference>
<proteinExistence type="predicted"/>
<name>A0A6H0Y1I0_9PEZI</name>
<evidence type="ECO:0008006" key="5">
    <source>
        <dbReference type="Google" id="ProtNLM"/>
    </source>
</evidence>
<dbReference type="InterPro" id="IPR002182">
    <property type="entry name" value="NB-ARC"/>
</dbReference>
<keyword evidence="4" id="KW-1185">Reference proteome</keyword>
<protein>
    <recommendedName>
        <fullName evidence="5">Heterokaryon incompatibility domain-containing protein</fullName>
    </recommendedName>
</protein>
<evidence type="ECO:0000313" key="3">
    <source>
        <dbReference type="EMBL" id="QIX00719.1"/>
    </source>
</evidence>
<dbReference type="GO" id="GO:0043531">
    <property type="term" value="F:ADP binding"/>
    <property type="evidence" value="ECO:0007669"/>
    <property type="project" value="InterPro"/>
</dbReference>
<dbReference type="Gene3D" id="3.40.50.300">
    <property type="entry name" value="P-loop containing nucleotide triphosphate hydrolases"/>
    <property type="match status" value="1"/>
</dbReference>
<gene>
    <name evidence="3" type="ORF">AMS68_006236</name>
</gene>
<evidence type="ECO:0000259" key="1">
    <source>
        <dbReference type="Pfam" id="PF00931"/>
    </source>
</evidence>
<dbReference type="Proteomes" id="UP000503462">
    <property type="component" value="Chromosome 4"/>
</dbReference>
<feature type="domain" description="Heterokaryon incompatibility" evidence="2">
    <location>
        <begin position="30"/>
        <end position="123"/>
    </location>
</feature>
<dbReference type="Pfam" id="PF06985">
    <property type="entry name" value="HET"/>
    <property type="match status" value="1"/>
</dbReference>
<evidence type="ECO:0000313" key="4">
    <source>
        <dbReference type="Proteomes" id="UP000503462"/>
    </source>
</evidence>
<dbReference type="OrthoDB" id="674604at2759"/>
<reference evidence="3 4" key="1">
    <citation type="journal article" date="2016" name="Sci. Rep.">
        <title>Peltaster fructicola genome reveals evolution from an invasive phytopathogen to an ectophytic parasite.</title>
        <authorList>
            <person name="Xu C."/>
            <person name="Chen H."/>
            <person name="Gleason M.L."/>
            <person name="Xu J.R."/>
            <person name="Liu H."/>
            <person name="Zhang R."/>
            <person name="Sun G."/>
        </authorList>
    </citation>
    <scope>NUCLEOTIDE SEQUENCE [LARGE SCALE GENOMIC DNA]</scope>
    <source>
        <strain evidence="3 4">LNHT1506</strain>
    </source>
</reference>
<sequence length="554" mass="63184">MRLLKTTLDGGVSFTKDLSEEQLSGPEYKYAILSHRWGKQEEEVTYEDVLNGLGTSKPGIGSQKIRFCIQQARQDNLKYFWIDTCCIDKSKDAELSQALRSMFRWYARSEKCYVYLSDVPQQEQSEELGTGWEQDFRHSEWFRRGWTLQELIAPSALEFYSRHGKSLGTRVSLEKQINEVTRIPVRALRGYALTEFSVHERRQWQEGRRTQQPEDMVYSMFGLLNVSMPVLYGEGLTKAQQRLENEINITQKGIGYRDFSLTFSLADAAVETQHFVARTDELEEIRTNLVSDGSRKVVVLHGLGGMGKTQLAIAYAKRHKDDYSALLWLNAKDENAVKSSFMKMARQIVREQPSSAARLAGLRLDEDVDDVVDAVRAWLSRPMNTRWLMICDNYDNPKVSGNTDPSALDLRSFLPEAYQGAVIVTTRSAEVRLGHCIRIQKLAHLQDSLQILENSSQRSNLVHDGGAVELAQKLDGLPLALATAGAYLSQSAITFSKYLDLYTRSWAKLQQKSRSLITYEDRTLYTTWQVSYDQIERSLMNWTLSTSQVDKKGA</sequence>
<dbReference type="PRINTS" id="PR00364">
    <property type="entry name" value="DISEASERSIST"/>
</dbReference>
<organism evidence="3 4">
    <name type="scientific">Peltaster fructicola</name>
    <dbReference type="NCBI Taxonomy" id="286661"/>
    <lineage>
        <taxon>Eukaryota</taxon>
        <taxon>Fungi</taxon>
        <taxon>Dikarya</taxon>
        <taxon>Ascomycota</taxon>
        <taxon>Pezizomycotina</taxon>
        <taxon>Dothideomycetes</taxon>
        <taxon>Dothideomycetes incertae sedis</taxon>
        <taxon>Peltaster</taxon>
    </lineage>
</organism>